<evidence type="ECO:0000313" key="20">
    <source>
        <dbReference type="Proteomes" id="UP000070572"/>
    </source>
</evidence>
<keyword evidence="6 17" id="KW-0963">Cytoplasm</keyword>
<dbReference type="SUPFAM" id="SSF56176">
    <property type="entry name" value="FAD-binding/transporter-associated domain-like"/>
    <property type="match status" value="1"/>
</dbReference>
<comment type="cofactor">
    <cofactor evidence="1 17">
        <name>FAD</name>
        <dbReference type="ChEBI" id="CHEBI:57692"/>
    </cofactor>
</comment>
<keyword evidence="10 17" id="KW-0521">NADP</keyword>
<dbReference type="InterPro" id="IPR016169">
    <property type="entry name" value="FAD-bd_PCMH_sub2"/>
</dbReference>
<dbReference type="GO" id="GO:0071949">
    <property type="term" value="F:FAD binding"/>
    <property type="evidence" value="ECO:0007669"/>
    <property type="project" value="InterPro"/>
</dbReference>
<feature type="active site" evidence="17">
    <location>
        <position position="414"/>
    </location>
</feature>
<evidence type="ECO:0000256" key="8">
    <source>
        <dbReference type="ARBA" id="ARBA00022630"/>
    </source>
</evidence>
<dbReference type="NCBIfam" id="NF010478">
    <property type="entry name" value="PRK13903.1"/>
    <property type="match status" value="1"/>
</dbReference>
<keyword evidence="15 17" id="KW-0961">Cell wall biogenesis/degradation</keyword>
<name>A0AB34X007_9ACTO</name>
<evidence type="ECO:0000256" key="7">
    <source>
        <dbReference type="ARBA" id="ARBA00022618"/>
    </source>
</evidence>
<accession>A0AB34X007</accession>
<dbReference type="InterPro" id="IPR003170">
    <property type="entry name" value="MurB"/>
</dbReference>
<dbReference type="Pfam" id="PF01565">
    <property type="entry name" value="FAD_binding_4"/>
    <property type="match status" value="1"/>
</dbReference>
<dbReference type="HAMAP" id="MF_00037">
    <property type="entry name" value="MurB"/>
    <property type="match status" value="1"/>
</dbReference>
<feature type="active site" evidence="17">
    <location>
        <position position="204"/>
    </location>
</feature>
<keyword evidence="12 17" id="KW-0573">Peptidoglycan synthesis</keyword>
<dbReference type="EMBL" id="LSDN01000013">
    <property type="protein sequence ID" value="KXB81042.1"/>
    <property type="molecule type" value="Genomic_DNA"/>
</dbReference>
<dbReference type="InterPro" id="IPR036635">
    <property type="entry name" value="MurB_C_sf"/>
</dbReference>
<dbReference type="GO" id="GO:0008360">
    <property type="term" value="P:regulation of cell shape"/>
    <property type="evidence" value="ECO:0007669"/>
    <property type="project" value="UniProtKB-KW"/>
</dbReference>
<dbReference type="Proteomes" id="UP000070572">
    <property type="component" value="Unassembled WGS sequence"/>
</dbReference>
<evidence type="ECO:0000256" key="1">
    <source>
        <dbReference type="ARBA" id="ARBA00001974"/>
    </source>
</evidence>
<evidence type="ECO:0000256" key="6">
    <source>
        <dbReference type="ARBA" id="ARBA00022490"/>
    </source>
</evidence>
<evidence type="ECO:0000256" key="11">
    <source>
        <dbReference type="ARBA" id="ARBA00022960"/>
    </source>
</evidence>
<feature type="domain" description="FAD-binding PCMH-type" evidence="18">
    <location>
        <begin position="55"/>
        <end position="241"/>
    </location>
</feature>
<gene>
    <name evidence="17" type="primary">murB</name>
    <name evidence="19" type="ORF">HMPREF1862_00764</name>
</gene>
<proteinExistence type="inferred from homology"/>
<dbReference type="InterPro" id="IPR006094">
    <property type="entry name" value="Oxid_FAD_bind_N"/>
</dbReference>
<dbReference type="GO" id="GO:0051301">
    <property type="term" value="P:cell division"/>
    <property type="evidence" value="ECO:0007669"/>
    <property type="project" value="UniProtKB-KW"/>
</dbReference>
<evidence type="ECO:0000259" key="18">
    <source>
        <dbReference type="PROSITE" id="PS51387"/>
    </source>
</evidence>
<evidence type="ECO:0000256" key="17">
    <source>
        <dbReference type="HAMAP-Rule" id="MF_00037"/>
    </source>
</evidence>
<keyword evidence="9 17" id="KW-0274">FAD</keyword>
<dbReference type="PROSITE" id="PS51387">
    <property type="entry name" value="FAD_PCMH"/>
    <property type="match status" value="1"/>
</dbReference>
<comment type="similarity">
    <text evidence="5 17">Belongs to the MurB family.</text>
</comment>
<dbReference type="Gene3D" id="3.30.43.10">
    <property type="entry name" value="Uridine Diphospho-n-acetylenolpyruvylglucosamine Reductase, domain 2"/>
    <property type="match status" value="1"/>
</dbReference>
<comment type="catalytic activity">
    <reaction evidence="16 17">
        <text>UDP-N-acetyl-alpha-D-muramate + NADP(+) = UDP-N-acetyl-3-O-(1-carboxyvinyl)-alpha-D-glucosamine + NADPH + H(+)</text>
        <dbReference type="Rhea" id="RHEA:12248"/>
        <dbReference type="ChEBI" id="CHEBI:15378"/>
        <dbReference type="ChEBI" id="CHEBI:57783"/>
        <dbReference type="ChEBI" id="CHEBI:58349"/>
        <dbReference type="ChEBI" id="CHEBI:68483"/>
        <dbReference type="ChEBI" id="CHEBI:70757"/>
        <dbReference type="EC" id="1.3.1.98"/>
    </reaction>
</comment>
<keyword evidence="13 17" id="KW-0560">Oxidoreductase</keyword>
<dbReference type="GO" id="GO:0005829">
    <property type="term" value="C:cytosol"/>
    <property type="evidence" value="ECO:0007669"/>
    <property type="project" value="TreeGrafter"/>
</dbReference>
<reference evidence="19 20" key="1">
    <citation type="submission" date="2016-01" db="EMBL/GenBank/DDBJ databases">
        <authorList>
            <person name="Mitreva M."/>
            <person name="Pepin K.H."/>
            <person name="Mihindukulasuriya K.A."/>
            <person name="Fulton R."/>
            <person name="Fronick C."/>
            <person name="O'Laughlin M."/>
            <person name="Miner T."/>
            <person name="Herter B."/>
            <person name="Rosa B.A."/>
            <person name="Cordes M."/>
            <person name="Tomlinson C."/>
            <person name="Wollam A."/>
            <person name="Palsikar V.B."/>
            <person name="Mardis E.R."/>
            <person name="Wilson R.K."/>
        </authorList>
    </citation>
    <scope>NUCLEOTIDE SEQUENCE [LARGE SCALE GENOMIC DNA]</scope>
    <source>
        <strain evidence="19 20">DNF00696</strain>
    </source>
</reference>
<evidence type="ECO:0000256" key="15">
    <source>
        <dbReference type="ARBA" id="ARBA00023316"/>
    </source>
</evidence>
<organism evidence="19 20">
    <name type="scientific">Varibaculum cambriense</name>
    <dbReference type="NCBI Taxonomy" id="184870"/>
    <lineage>
        <taxon>Bacteria</taxon>
        <taxon>Bacillati</taxon>
        <taxon>Actinomycetota</taxon>
        <taxon>Actinomycetes</taxon>
        <taxon>Actinomycetales</taxon>
        <taxon>Actinomycetaceae</taxon>
        <taxon>Varibaculum</taxon>
    </lineage>
</organism>
<evidence type="ECO:0000256" key="13">
    <source>
        <dbReference type="ARBA" id="ARBA00023002"/>
    </source>
</evidence>
<dbReference type="PANTHER" id="PTHR21071:SF4">
    <property type="entry name" value="UDP-N-ACETYLENOLPYRUVOYLGLUCOSAMINE REDUCTASE"/>
    <property type="match status" value="1"/>
</dbReference>
<comment type="function">
    <text evidence="2 17">Cell wall formation.</text>
</comment>
<keyword evidence="14 17" id="KW-0131">Cell cycle</keyword>
<evidence type="ECO:0000256" key="3">
    <source>
        <dbReference type="ARBA" id="ARBA00004496"/>
    </source>
</evidence>
<dbReference type="GO" id="GO:0071555">
    <property type="term" value="P:cell wall organization"/>
    <property type="evidence" value="ECO:0007669"/>
    <property type="project" value="UniProtKB-KW"/>
</dbReference>
<dbReference type="GO" id="GO:0009252">
    <property type="term" value="P:peptidoglycan biosynthetic process"/>
    <property type="evidence" value="ECO:0007669"/>
    <property type="project" value="UniProtKB-UniRule"/>
</dbReference>
<dbReference type="AlphaFoldDB" id="A0AB34X007"/>
<evidence type="ECO:0000256" key="9">
    <source>
        <dbReference type="ARBA" id="ARBA00022827"/>
    </source>
</evidence>
<evidence type="ECO:0000256" key="4">
    <source>
        <dbReference type="ARBA" id="ARBA00004752"/>
    </source>
</evidence>
<dbReference type="Pfam" id="PF02873">
    <property type="entry name" value="MurB_C"/>
    <property type="match status" value="1"/>
</dbReference>
<keyword evidence="7 17" id="KW-0132">Cell division</keyword>
<evidence type="ECO:0000256" key="12">
    <source>
        <dbReference type="ARBA" id="ARBA00022984"/>
    </source>
</evidence>
<dbReference type="PANTHER" id="PTHR21071">
    <property type="entry name" value="UDP-N-ACETYLENOLPYRUVOYLGLUCOSAMINE REDUCTASE"/>
    <property type="match status" value="1"/>
</dbReference>
<dbReference type="Gene3D" id="3.90.78.10">
    <property type="entry name" value="UDP-N-acetylenolpyruvoylglucosamine reductase, C-terminal domain"/>
    <property type="match status" value="1"/>
</dbReference>
<dbReference type="Gene3D" id="3.30.465.10">
    <property type="match status" value="1"/>
</dbReference>
<dbReference type="EC" id="1.3.1.98" evidence="17"/>
<protein>
    <recommendedName>
        <fullName evidence="17">UDP-N-acetylenolpyruvoylglucosamine reductase</fullName>
        <ecNumber evidence="17">1.3.1.98</ecNumber>
    </recommendedName>
    <alternativeName>
        <fullName evidence="17">UDP-N-acetylmuramate dehydrogenase</fullName>
    </alternativeName>
</protein>
<dbReference type="InterPro" id="IPR011601">
    <property type="entry name" value="MurB_C"/>
</dbReference>
<evidence type="ECO:0000256" key="5">
    <source>
        <dbReference type="ARBA" id="ARBA00010485"/>
    </source>
</evidence>
<sequence>MVKTDFTDVCEWVAPRTDHQPTKPVPAWYRTAADQENAAEGGGIPALKHLTTIGTGGKPKAFYPVGTEEDLVAAVREADRAGEQLLVLGGGSNLLCGEDLSDLVVVQDRRSGVTVTEDTACGGALVSAPAGQSWDEFVCACIDEDQMGLEALSGIPGTVGAAPVQNIGAYGHEVAETLSTVRVFDRLKDGIRVLPVGDLQLGYRTSIIKRSLQDEEAGGGRTWGYTGRYVVLSADFQLAHASLSAPIEYEQLATKLGVKLGERADMREVRQAVLQLRRSKGMVLDPADPDTRSCGSFFTNPIISGEDAEQLPPEAPRFPVYNLQLRNAVTGKAPQVEGQVKTSAAWLISHAGLEKGFALPRSNPDEGAPRAALSSKHVLALTNRDHATSGDIVELARAVQEKVKAEFNVHLEPEPVWVGTDAN</sequence>
<comment type="caution">
    <text evidence="19">The sequence shown here is derived from an EMBL/GenBank/DDBJ whole genome shotgun (WGS) entry which is preliminary data.</text>
</comment>
<keyword evidence="8 17" id="KW-0285">Flavoprotein</keyword>
<comment type="pathway">
    <text evidence="4 17">Cell wall biogenesis; peptidoglycan biosynthesis.</text>
</comment>
<evidence type="ECO:0000256" key="2">
    <source>
        <dbReference type="ARBA" id="ARBA00003921"/>
    </source>
</evidence>
<dbReference type="NCBIfam" id="TIGR00179">
    <property type="entry name" value="murB"/>
    <property type="match status" value="1"/>
</dbReference>
<comment type="subcellular location">
    <subcellularLocation>
        <location evidence="3 17">Cytoplasm</location>
    </subcellularLocation>
</comment>
<dbReference type="GO" id="GO:0008762">
    <property type="term" value="F:UDP-N-acetylmuramate dehydrogenase activity"/>
    <property type="evidence" value="ECO:0007669"/>
    <property type="project" value="UniProtKB-UniRule"/>
</dbReference>
<evidence type="ECO:0000256" key="10">
    <source>
        <dbReference type="ARBA" id="ARBA00022857"/>
    </source>
</evidence>
<evidence type="ECO:0000313" key="19">
    <source>
        <dbReference type="EMBL" id="KXB81042.1"/>
    </source>
</evidence>
<feature type="active site" description="Proton donor" evidence="17">
    <location>
        <position position="296"/>
    </location>
</feature>
<dbReference type="SUPFAM" id="SSF56194">
    <property type="entry name" value="Uridine diphospho-N-Acetylenolpyruvylglucosamine reductase, MurB, C-terminal domain"/>
    <property type="match status" value="1"/>
</dbReference>
<dbReference type="InterPro" id="IPR016166">
    <property type="entry name" value="FAD-bd_PCMH"/>
</dbReference>
<dbReference type="RefSeq" id="WP_082714031.1">
    <property type="nucleotide sequence ID" value="NZ_KQ960683.1"/>
</dbReference>
<evidence type="ECO:0000256" key="16">
    <source>
        <dbReference type="ARBA" id="ARBA00048914"/>
    </source>
</evidence>
<dbReference type="InterPro" id="IPR016167">
    <property type="entry name" value="FAD-bd_PCMH_sub1"/>
</dbReference>
<evidence type="ECO:0000256" key="14">
    <source>
        <dbReference type="ARBA" id="ARBA00023306"/>
    </source>
</evidence>
<dbReference type="InterPro" id="IPR036318">
    <property type="entry name" value="FAD-bd_PCMH-like_sf"/>
</dbReference>
<keyword evidence="11 17" id="KW-0133">Cell shape</keyword>